<dbReference type="Gramene" id="rna-AYBTSS11_LOCUS346">
    <property type="protein sequence ID" value="CAJ1790175.1"/>
    <property type="gene ID" value="gene-AYBTSS11_LOCUS346"/>
</dbReference>
<dbReference type="AlphaFoldDB" id="A0AA86RNY1"/>
<keyword evidence="2" id="KW-1185">Reference proteome</keyword>
<evidence type="ECO:0000313" key="2">
    <source>
        <dbReference type="Proteomes" id="UP001189624"/>
    </source>
</evidence>
<protein>
    <submittedName>
        <fullName evidence="1">Uncharacterized protein</fullName>
    </submittedName>
</protein>
<dbReference type="Proteomes" id="UP001189624">
    <property type="component" value="Chromosome 1"/>
</dbReference>
<reference evidence="1" key="1">
    <citation type="submission" date="2023-10" db="EMBL/GenBank/DDBJ databases">
        <authorList>
            <person name="Domelevo Entfellner J.-B."/>
        </authorList>
    </citation>
    <scope>NUCLEOTIDE SEQUENCE</scope>
</reference>
<dbReference type="EMBL" id="OY731398">
    <property type="protein sequence ID" value="CAJ1790175.1"/>
    <property type="molecule type" value="Genomic_DNA"/>
</dbReference>
<accession>A0AA86RNY1</accession>
<proteinExistence type="predicted"/>
<organism evidence="1 2">
    <name type="scientific">Sphenostylis stenocarpa</name>
    <dbReference type="NCBI Taxonomy" id="92480"/>
    <lineage>
        <taxon>Eukaryota</taxon>
        <taxon>Viridiplantae</taxon>
        <taxon>Streptophyta</taxon>
        <taxon>Embryophyta</taxon>
        <taxon>Tracheophyta</taxon>
        <taxon>Spermatophyta</taxon>
        <taxon>Magnoliopsida</taxon>
        <taxon>eudicotyledons</taxon>
        <taxon>Gunneridae</taxon>
        <taxon>Pentapetalae</taxon>
        <taxon>rosids</taxon>
        <taxon>fabids</taxon>
        <taxon>Fabales</taxon>
        <taxon>Fabaceae</taxon>
        <taxon>Papilionoideae</taxon>
        <taxon>50 kb inversion clade</taxon>
        <taxon>NPAAA clade</taxon>
        <taxon>indigoferoid/millettioid clade</taxon>
        <taxon>Phaseoleae</taxon>
        <taxon>Sphenostylis</taxon>
    </lineage>
</organism>
<evidence type="ECO:0000313" key="1">
    <source>
        <dbReference type="EMBL" id="CAJ1790175.1"/>
    </source>
</evidence>
<sequence>MDGEDTGNMGVDNALHLLQNCFSSEVICGFPISLRTPPGHHAQFPLATNPIPNCSNPIFTHQFYTTNINSDSFDLSPSASATP</sequence>
<name>A0AA86RNY1_9FABA</name>
<gene>
    <name evidence="1" type="ORF">AYBTSS11_LOCUS346</name>
</gene>